<accession>A0A1U7NFC8</accession>
<dbReference type="InterPro" id="IPR035906">
    <property type="entry name" value="MetI-like_sf"/>
</dbReference>
<dbReference type="CDD" id="cd06261">
    <property type="entry name" value="TM_PBP2"/>
    <property type="match status" value="1"/>
</dbReference>
<feature type="transmembrane region" description="Helical" evidence="9">
    <location>
        <begin position="240"/>
        <end position="259"/>
    </location>
</feature>
<comment type="subcellular location">
    <subcellularLocation>
        <location evidence="1 9">Cell membrane</location>
        <topology evidence="1 9">Multi-pass membrane protein</topology>
    </subcellularLocation>
</comment>
<keyword evidence="5 10" id="KW-0592">Phosphate transport</keyword>
<evidence type="ECO:0000256" key="3">
    <source>
        <dbReference type="ARBA" id="ARBA00022448"/>
    </source>
</evidence>
<dbReference type="GO" id="GO:0005886">
    <property type="term" value="C:plasma membrane"/>
    <property type="evidence" value="ECO:0007669"/>
    <property type="project" value="UniProtKB-SubCell"/>
</dbReference>
<evidence type="ECO:0000256" key="6">
    <source>
        <dbReference type="ARBA" id="ARBA00022692"/>
    </source>
</evidence>
<evidence type="ECO:0000256" key="7">
    <source>
        <dbReference type="ARBA" id="ARBA00022989"/>
    </source>
</evidence>
<comment type="caution">
    <text evidence="12">The sequence shown here is derived from an EMBL/GenBank/DDBJ whole genome shotgun (WGS) entry which is preliminary data.</text>
</comment>
<reference evidence="12 13" key="1">
    <citation type="submission" date="2016-11" db="EMBL/GenBank/DDBJ databases">
        <title>Description of two novel members of the family Erysipelotrichaceae: Ileibacterium lipovorans gen. nov., sp. nov. and Dubosiella newyorkensis, gen. nov., sp. nov.</title>
        <authorList>
            <person name="Cox L.M."/>
            <person name="Sohn J."/>
            <person name="Tyrrell K.L."/>
            <person name="Citron D.M."/>
            <person name="Lawson P.A."/>
            <person name="Patel N.B."/>
            <person name="Iizumi T."/>
            <person name="Perez-Perez G.I."/>
            <person name="Goldstein E.J."/>
            <person name="Blaser M.J."/>
        </authorList>
    </citation>
    <scope>NUCLEOTIDE SEQUENCE [LARGE SCALE GENOMIC DNA]</scope>
    <source>
        <strain evidence="12 13">NYU-BL-A3</strain>
    </source>
</reference>
<comment type="similarity">
    <text evidence="2 10">Belongs to the binding-protein-dependent transport system permease family. CysTW subfamily.</text>
</comment>
<comment type="caution">
    <text evidence="10">Lacks conserved residue(s) required for the propagation of feature annotation.</text>
</comment>
<feature type="transmembrane region" description="Helical" evidence="9">
    <location>
        <begin position="45"/>
        <end position="76"/>
    </location>
</feature>
<dbReference type="AlphaFoldDB" id="A0A1U7NFC8"/>
<evidence type="ECO:0000256" key="2">
    <source>
        <dbReference type="ARBA" id="ARBA00007069"/>
    </source>
</evidence>
<gene>
    <name evidence="12" type="ORF">BO222_07615</name>
</gene>
<dbReference type="GO" id="GO:0006817">
    <property type="term" value="P:phosphate ion transport"/>
    <property type="evidence" value="ECO:0007669"/>
    <property type="project" value="UniProtKB-KW"/>
</dbReference>
<evidence type="ECO:0000256" key="1">
    <source>
        <dbReference type="ARBA" id="ARBA00004651"/>
    </source>
</evidence>
<feature type="transmembrane region" description="Helical" evidence="9">
    <location>
        <begin position="184"/>
        <end position="206"/>
    </location>
</feature>
<dbReference type="PANTHER" id="PTHR30425:SF1">
    <property type="entry name" value="PHOSPHATE TRANSPORT SYSTEM PERMEASE PROTEIN PSTC"/>
    <property type="match status" value="1"/>
</dbReference>
<evidence type="ECO:0000256" key="4">
    <source>
        <dbReference type="ARBA" id="ARBA00022475"/>
    </source>
</evidence>
<keyword evidence="7 9" id="KW-1133">Transmembrane helix</keyword>
<sequence>MICVALVLLISIYLIAAGLPAIQKIGLIPFLTGTTWKPGAAVPEFGILPFILSSVYGMAGALIVGVPIGILAALYLAKGAKGKTKKVLSALIQLLAGIPSVVYGLVGMLVIVPAVRSIFHLSDGACLFSAIIVLSIMILPTVISMSLGAIESLPKAQEEGSLALGATSEETLIKVVLPAASDGIAAAVVLGAGRVIGEAVAVMMVAGNASNMPGLFESVRFLTTAVSSEMSYASGLQLQALFSIALVLFAFIMMLNVLLNHILKGKKGAC</sequence>
<comment type="function">
    <text evidence="10">Part of the binding-protein-dependent transport system for phosphate; probably responsible for the translocation of the substrate across the membrane.</text>
</comment>
<dbReference type="Proteomes" id="UP000186341">
    <property type="component" value="Unassembled WGS sequence"/>
</dbReference>
<evidence type="ECO:0000313" key="13">
    <source>
        <dbReference type="Proteomes" id="UP000186341"/>
    </source>
</evidence>
<dbReference type="Gene3D" id="1.10.3720.10">
    <property type="entry name" value="MetI-like"/>
    <property type="match status" value="1"/>
</dbReference>
<keyword evidence="13" id="KW-1185">Reference proteome</keyword>
<keyword evidence="8 9" id="KW-0472">Membrane</keyword>
<evidence type="ECO:0000256" key="8">
    <source>
        <dbReference type="ARBA" id="ARBA00023136"/>
    </source>
</evidence>
<dbReference type="EMBL" id="MPJW01000146">
    <property type="protein sequence ID" value="OLU38915.1"/>
    <property type="molecule type" value="Genomic_DNA"/>
</dbReference>
<evidence type="ECO:0000256" key="9">
    <source>
        <dbReference type="RuleBase" id="RU363032"/>
    </source>
</evidence>
<dbReference type="InterPro" id="IPR011864">
    <property type="entry name" value="Phosphate_PstC"/>
</dbReference>
<name>A0A1U7NFC8_9FIRM</name>
<organism evidence="12 13">
    <name type="scientific">Ileibacterium valens</name>
    <dbReference type="NCBI Taxonomy" id="1862668"/>
    <lineage>
        <taxon>Bacteria</taxon>
        <taxon>Bacillati</taxon>
        <taxon>Bacillota</taxon>
        <taxon>Erysipelotrichia</taxon>
        <taxon>Erysipelotrichales</taxon>
        <taxon>Erysipelotrichaceae</taxon>
        <taxon>Ileibacterium</taxon>
    </lineage>
</organism>
<keyword evidence="6 9" id="KW-0812">Transmembrane</keyword>
<evidence type="ECO:0000259" key="11">
    <source>
        <dbReference type="PROSITE" id="PS50928"/>
    </source>
</evidence>
<dbReference type="PROSITE" id="PS50928">
    <property type="entry name" value="ABC_TM1"/>
    <property type="match status" value="1"/>
</dbReference>
<evidence type="ECO:0000256" key="10">
    <source>
        <dbReference type="RuleBase" id="RU363054"/>
    </source>
</evidence>
<keyword evidence="3 9" id="KW-0813">Transport</keyword>
<keyword evidence="4 10" id="KW-1003">Cell membrane</keyword>
<dbReference type="InterPro" id="IPR000515">
    <property type="entry name" value="MetI-like"/>
</dbReference>
<evidence type="ECO:0000313" key="12">
    <source>
        <dbReference type="EMBL" id="OLU38915.1"/>
    </source>
</evidence>
<feature type="transmembrane region" description="Helical" evidence="9">
    <location>
        <begin position="127"/>
        <end position="150"/>
    </location>
</feature>
<dbReference type="Pfam" id="PF00528">
    <property type="entry name" value="BPD_transp_1"/>
    <property type="match status" value="1"/>
</dbReference>
<feature type="transmembrane region" description="Helical" evidence="9">
    <location>
        <begin position="88"/>
        <end position="115"/>
    </location>
</feature>
<feature type="domain" description="ABC transmembrane type-1" evidence="11">
    <location>
        <begin position="51"/>
        <end position="259"/>
    </location>
</feature>
<dbReference type="GO" id="GO:0005315">
    <property type="term" value="F:phosphate transmembrane transporter activity"/>
    <property type="evidence" value="ECO:0007669"/>
    <property type="project" value="InterPro"/>
</dbReference>
<proteinExistence type="inferred from homology"/>
<dbReference type="InterPro" id="IPR051124">
    <property type="entry name" value="Phosphate_Transport_Permease"/>
</dbReference>
<dbReference type="PANTHER" id="PTHR30425">
    <property type="entry name" value="PHOSPHATE TRANSPORT SYSTEM PERMEASE PROTEIN PST"/>
    <property type="match status" value="1"/>
</dbReference>
<dbReference type="NCBIfam" id="TIGR02138">
    <property type="entry name" value="phosphate_pstC"/>
    <property type="match status" value="1"/>
</dbReference>
<evidence type="ECO:0000256" key="5">
    <source>
        <dbReference type="ARBA" id="ARBA00022592"/>
    </source>
</evidence>
<protein>
    <recommendedName>
        <fullName evidence="10">Phosphate transport system permease protein</fullName>
    </recommendedName>
</protein>
<dbReference type="SUPFAM" id="SSF161098">
    <property type="entry name" value="MetI-like"/>
    <property type="match status" value="1"/>
</dbReference>